<accession>A0A2N7FAI7</accession>
<dbReference type="OrthoDB" id="5294347at2"/>
<evidence type="ECO:0000259" key="1">
    <source>
        <dbReference type="Pfam" id="PF05099"/>
    </source>
</evidence>
<dbReference type="CDD" id="cd07313">
    <property type="entry name" value="terB_like_2"/>
    <property type="match status" value="1"/>
</dbReference>
<evidence type="ECO:0000313" key="2">
    <source>
        <dbReference type="EMBL" id="PMJ65216.1"/>
    </source>
</evidence>
<dbReference type="Gene3D" id="1.10.3680.10">
    <property type="entry name" value="TerB-like"/>
    <property type="match status" value="1"/>
</dbReference>
<comment type="caution">
    <text evidence="2">The sequence shown here is derived from an EMBL/GenBank/DDBJ whole genome shotgun (WGS) entry which is preliminary data.</text>
</comment>
<organism evidence="2 3">
    <name type="scientific">Vibrio splendidus</name>
    <dbReference type="NCBI Taxonomy" id="29497"/>
    <lineage>
        <taxon>Bacteria</taxon>
        <taxon>Pseudomonadati</taxon>
        <taxon>Pseudomonadota</taxon>
        <taxon>Gammaproteobacteria</taxon>
        <taxon>Vibrionales</taxon>
        <taxon>Vibrionaceae</taxon>
        <taxon>Vibrio</taxon>
    </lineage>
</organism>
<evidence type="ECO:0000313" key="3">
    <source>
        <dbReference type="Proteomes" id="UP000235330"/>
    </source>
</evidence>
<protein>
    <recommendedName>
        <fullName evidence="1">Co-chaperone DjlA N-terminal domain-containing protein</fullName>
    </recommendedName>
</protein>
<dbReference type="RefSeq" id="WP_076677609.1">
    <property type="nucleotide sequence ID" value="NZ_CAWMVP010000020.1"/>
</dbReference>
<name>A0A2N7FAI7_VIBSP</name>
<sequence length="149" mass="16723">MFNSLTSMFKQLIEGQDLSKNQGTSPNIAIASLLCEVAGADHQINESERVAKLQLIQRLLDLDEQQAKTLLEQAEPKVEQSVSLYDFTSQLRDLSQPVRIDLIKAMWEVAHADGEIDPIEDSVIRKTAELLYVDHSDFIKTKLNVLGKS</sequence>
<dbReference type="InterPro" id="IPR029024">
    <property type="entry name" value="TerB-like"/>
</dbReference>
<gene>
    <name evidence="2" type="ORF">BCU17_20595</name>
</gene>
<feature type="domain" description="Co-chaperone DjlA N-terminal" evidence="1">
    <location>
        <begin position="28"/>
        <end position="142"/>
    </location>
</feature>
<dbReference type="EMBL" id="MCWU01000028">
    <property type="protein sequence ID" value="PMJ65216.1"/>
    <property type="molecule type" value="Genomic_DNA"/>
</dbReference>
<dbReference type="Pfam" id="PF05099">
    <property type="entry name" value="TerB"/>
    <property type="match status" value="1"/>
</dbReference>
<proteinExistence type="predicted"/>
<dbReference type="SUPFAM" id="SSF158682">
    <property type="entry name" value="TerB-like"/>
    <property type="match status" value="1"/>
</dbReference>
<dbReference type="Proteomes" id="UP000235330">
    <property type="component" value="Unassembled WGS sequence"/>
</dbReference>
<dbReference type="InterPro" id="IPR007791">
    <property type="entry name" value="DjlA_N"/>
</dbReference>
<dbReference type="AlphaFoldDB" id="A0A2N7FAI7"/>
<reference evidence="3" key="1">
    <citation type="submission" date="2016-07" db="EMBL/GenBank/DDBJ databases">
        <title>Nontailed viruses are major unrecognized killers of bacteria in the ocean.</title>
        <authorList>
            <person name="Kauffman K."/>
            <person name="Hussain F."/>
            <person name="Yang J."/>
            <person name="Arevalo P."/>
            <person name="Brown J."/>
            <person name="Cutler M."/>
            <person name="Kelly L."/>
            <person name="Polz M.F."/>
        </authorList>
    </citation>
    <scope>NUCLEOTIDE SEQUENCE [LARGE SCALE GENOMIC DNA]</scope>
    <source>
        <strain evidence="3">10N.261.55.E11</strain>
    </source>
</reference>